<feature type="transmembrane region" description="Helical" evidence="1">
    <location>
        <begin position="63"/>
        <end position="80"/>
    </location>
</feature>
<keyword evidence="1" id="KW-0812">Transmembrane</keyword>
<evidence type="ECO:0000256" key="1">
    <source>
        <dbReference type="SAM" id="Phobius"/>
    </source>
</evidence>
<organism evidence="2 3">
    <name type="scientific">Streptobacillus felis</name>
    <dbReference type="NCBI Taxonomy" id="1384509"/>
    <lineage>
        <taxon>Bacteria</taxon>
        <taxon>Fusobacteriati</taxon>
        <taxon>Fusobacteriota</taxon>
        <taxon>Fusobacteriia</taxon>
        <taxon>Fusobacteriales</taxon>
        <taxon>Leptotrichiaceae</taxon>
        <taxon>Streptobacillus</taxon>
    </lineage>
</organism>
<proteinExistence type="predicted"/>
<keyword evidence="3" id="KW-1185">Reference proteome</keyword>
<sequence>MKMWLVVILAGIVTQLFRISGEYIPIPRNKFMDRFLEAIPISVLVILFFPDIFVSIGMKMHEIAIAIFASILIVIMTIKNVDLGKIMMITVFTVVILNLILTKIFA</sequence>
<dbReference type="EMBL" id="JABMKT010000008">
    <property type="protein sequence ID" value="NYV27685.1"/>
    <property type="molecule type" value="Genomic_DNA"/>
</dbReference>
<dbReference type="Proteomes" id="UP000526184">
    <property type="component" value="Unassembled WGS sequence"/>
</dbReference>
<keyword evidence="1" id="KW-1133">Transmembrane helix</keyword>
<comment type="caution">
    <text evidence="2">The sequence shown here is derived from an EMBL/GenBank/DDBJ whole genome shotgun (WGS) entry which is preliminary data.</text>
</comment>
<dbReference type="Pfam" id="PF05437">
    <property type="entry name" value="AzlD"/>
    <property type="match status" value="1"/>
</dbReference>
<dbReference type="RefSeq" id="WP_067321914.1">
    <property type="nucleotide sequence ID" value="NZ_CBCRWS010000005.1"/>
</dbReference>
<reference evidence="2 3" key="1">
    <citation type="submission" date="2020-05" db="EMBL/GenBank/DDBJ databases">
        <title>Streptobacillus felis strain LHL191014123.</title>
        <authorList>
            <person name="Fawzy A."/>
            <person name="Rau J."/>
            <person name="Risse K."/>
            <person name="Schauerte N."/>
            <person name="Geiger C."/>
            <person name="Blom J."/>
            <person name="Imirzalioglu C."/>
            <person name="Falgenhauer J."/>
            <person name="Bach A."/>
            <person name="Herden C."/>
            <person name="Eisenberg T."/>
        </authorList>
    </citation>
    <scope>NUCLEOTIDE SEQUENCE [LARGE SCALE GENOMIC DNA]</scope>
    <source>
        <strain evidence="2 3">LHL191014123</strain>
    </source>
</reference>
<gene>
    <name evidence="2" type="ORF">HP397_02430</name>
</gene>
<accession>A0A7Z0PGM0</accession>
<feature type="transmembrane region" description="Helical" evidence="1">
    <location>
        <begin position="37"/>
        <end position="56"/>
    </location>
</feature>
<dbReference type="AlphaFoldDB" id="A0A7Z0PGM0"/>
<feature type="transmembrane region" description="Helical" evidence="1">
    <location>
        <begin position="86"/>
        <end position="105"/>
    </location>
</feature>
<dbReference type="OrthoDB" id="95563at2"/>
<protein>
    <submittedName>
        <fullName evidence="2">AzlD domain-containing protein</fullName>
    </submittedName>
</protein>
<evidence type="ECO:0000313" key="3">
    <source>
        <dbReference type="Proteomes" id="UP000526184"/>
    </source>
</evidence>
<evidence type="ECO:0000313" key="2">
    <source>
        <dbReference type="EMBL" id="NYV27685.1"/>
    </source>
</evidence>
<keyword evidence="1" id="KW-0472">Membrane</keyword>
<name>A0A7Z0PGM0_9FUSO</name>
<dbReference type="InterPro" id="IPR008407">
    <property type="entry name" value="Brnchd-chn_aa_trnsp_AzlD"/>
</dbReference>